<evidence type="ECO:0000313" key="8">
    <source>
        <dbReference type="Proteomes" id="UP001499882"/>
    </source>
</evidence>
<protein>
    <submittedName>
        <fullName evidence="7">SsgA family sporulation/cell division regulator</fullName>
    </submittedName>
</protein>
<keyword evidence="4" id="KW-0749">Sporulation</keyword>
<accession>A0ABP8Y6N5</accession>
<dbReference type="InterPro" id="IPR006776">
    <property type="entry name" value="SsgB"/>
</dbReference>
<evidence type="ECO:0000256" key="5">
    <source>
        <dbReference type="ARBA" id="ARBA00023210"/>
    </source>
</evidence>
<evidence type="ECO:0000256" key="2">
    <source>
        <dbReference type="ARBA" id="ARBA00009323"/>
    </source>
</evidence>
<evidence type="ECO:0000256" key="3">
    <source>
        <dbReference type="ARBA" id="ARBA00022618"/>
    </source>
</evidence>
<dbReference type="Gene3D" id="2.30.31.20">
    <property type="entry name" value="Sporulation-specific cell division protein SsgB"/>
    <property type="match status" value="1"/>
</dbReference>
<keyword evidence="5" id="KW-0717">Septation</keyword>
<name>A0ABP8Y6N5_9ACTN</name>
<comment type="subcellular location">
    <subcellularLocation>
        <location evidence="1">Cell septum</location>
    </subcellularLocation>
</comment>
<keyword evidence="6" id="KW-0131">Cell cycle</keyword>
<comment type="similarity">
    <text evidence="2">Belongs to the SsgA family.</text>
</comment>
<dbReference type="Pfam" id="PF04686">
    <property type="entry name" value="SsgA"/>
    <property type="match status" value="1"/>
</dbReference>
<reference evidence="8" key="1">
    <citation type="journal article" date="2019" name="Int. J. Syst. Evol. Microbiol.">
        <title>The Global Catalogue of Microorganisms (GCM) 10K type strain sequencing project: providing services to taxonomists for standard genome sequencing and annotation.</title>
        <authorList>
            <consortium name="The Broad Institute Genomics Platform"/>
            <consortium name="The Broad Institute Genome Sequencing Center for Infectious Disease"/>
            <person name="Wu L."/>
            <person name="Ma J."/>
        </authorList>
    </citation>
    <scope>NUCLEOTIDE SEQUENCE [LARGE SCALE GENOMIC DNA]</scope>
    <source>
        <strain evidence="8">JCM 18532</strain>
    </source>
</reference>
<organism evidence="7 8">
    <name type="scientific">Nocardioides endophyticus</name>
    <dbReference type="NCBI Taxonomy" id="1353775"/>
    <lineage>
        <taxon>Bacteria</taxon>
        <taxon>Bacillati</taxon>
        <taxon>Actinomycetota</taxon>
        <taxon>Actinomycetes</taxon>
        <taxon>Propionibacteriales</taxon>
        <taxon>Nocardioidaceae</taxon>
        <taxon>Nocardioides</taxon>
    </lineage>
</organism>
<evidence type="ECO:0000256" key="4">
    <source>
        <dbReference type="ARBA" id="ARBA00022969"/>
    </source>
</evidence>
<evidence type="ECO:0000256" key="1">
    <source>
        <dbReference type="ARBA" id="ARBA00004431"/>
    </source>
</evidence>
<dbReference type="EMBL" id="BAABKN010000003">
    <property type="protein sequence ID" value="GAA4723025.1"/>
    <property type="molecule type" value="Genomic_DNA"/>
</dbReference>
<sequence>MVARLLCVTQQPISRTLSQPVALQCLDARGRSVDLPAVLGYDPADPWAVEVSFGRPSETVRWLIGRDLLLAGMTDPVGEGDVQLSPSIDEYGRAAVVIELSSPHGRLVTQLSTRDLGSFLGRTLAAVPEGTESIDLDRLVAELTRSEA</sequence>
<comment type="caution">
    <text evidence="7">The sequence shown here is derived from an EMBL/GenBank/DDBJ whole genome shotgun (WGS) entry which is preliminary data.</text>
</comment>
<keyword evidence="3" id="KW-0132">Cell division</keyword>
<gene>
    <name evidence="7" type="ORF">GCM10023350_01570</name>
</gene>
<dbReference type="InterPro" id="IPR038658">
    <property type="entry name" value="SsgB_sf"/>
</dbReference>
<keyword evidence="8" id="KW-1185">Reference proteome</keyword>
<evidence type="ECO:0000313" key="7">
    <source>
        <dbReference type="EMBL" id="GAA4723025.1"/>
    </source>
</evidence>
<dbReference type="Proteomes" id="UP001499882">
    <property type="component" value="Unassembled WGS sequence"/>
</dbReference>
<proteinExistence type="inferred from homology"/>
<evidence type="ECO:0000256" key="6">
    <source>
        <dbReference type="ARBA" id="ARBA00023306"/>
    </source>
</evidence>